<dbReference type="CDD" id="cd02440">
    <property type="entry name" value="AdoMet_MTases"/>
    <property type="match status" value="1"/>
</dbReference>
<protein>
    <recommendedName>
        <fullName evidence="3">Methyltransferase domain-containing protein</fullName>
    </recommendedName>
</protein>
<evidence type="ECO:0000313" key="2">
    <source>
        <dbReference type="Proteomes" id="UP000176282"/>
    </source>
</evidence>
<dbReference type="Pfam" id="PF13489">
    <property type="entry name" value="Methyltransf_23"/>
    <property type="match status" value="1"/>
</dbReference>
<reference evidence="1 2" key="1">
    <citation type="journal article" date="2016" name="Nat. Commun.">
        <title>Thousands of microbial genomes shed light on interconnected biogeochemical processes in an aquifer system.</title>
        <authorList>
            <person name="Anantharaman K."/>
            <person name="Brown C.T."/>
            <person name="Hug L.A."/>
            <person name="Sharon I."/>
            <person name="Castelle C.J."/>
            <person name="Probst A.J."/>
            <person name="Thomas B.C."/>
            <person name="Singh A."/>
            <person name="Wilkins M.J."/>
            <person name="Karaoz U."/>
            <person name="Brodie E.L."/>
            <person name="Williams K.H."/>
            <person name="Hubbard S.S."/>
            <person name="Banfield J.F."/>
        </authorList>
    </citation>
    <scope>NUCLEOTIDE SEQUENCE [LARGE SCALE GENOMIC DNA]</scope>
</reference>
<proteinExistence type="predicted"/>
<evidence type="ECO:0000313" key="1">
    <source>
        <dbReference type="EMBL" id="OGH68564.1"/>
    </source>
</evidence>
<gene>
    <name evidence="1" type="ORF">A3J66_03145</name>
</gene>
<organism evidence="1 2">
    <name type="scientific">Candidatus Magasanikbacteria bacterium RIFCSPHIGHO2_02_FULL_47_14</name>
    <dbReference type="NCBI Taxonomy" id="1798680"/>
    <lineage>
        <taxon>Bacteria</taxon>
        <taxon>Candidatus Magasanikiibacteriota</taxon>
    </lineage>
</organism>
<name>A0A1F6MAB9_9BACT</name>
<evidence type="ECO:0008006" key="3">
    <source>
        <dbReference type="Google" id="ProtNLM"/>
    </source>
</evidence>
<dbReference type="STRING" id="1798680.A3J66_03145"/>
<dbReference type="PANTHER" id="PTHR43861">
    <property type="entry name" value="TRANS-ACONITATE 2-METHYLTRANSFERASE-RELATED"/>
    <property type="match status" value="1"/>
</dbReference>
<dbReference type="AlphaFoldDB" id="A0A1F6MAB9"/>
<dbReference type="SUPFAM" id="SSF53335">
    <property type="entry name" value="S-adenosyl-L-methionine-dependent methyltransferases"/>
    <property type="match status" value="1"/>
</dbReference>
<comment type="caution">
    <text evidence="1">The sequence shown here is derived from an EMBL/GenBank/DDBJ whole genome shotgun (WGS) entry which is preliminary data.</text>
</comment>
<sequence length="242" mass="28151">MNTHKLFDRYISTHFGYTHSPEEIQREYKVRRRYFRKNYASHLPKNKNARIVDAGCGMGDFLFFLQREGYTNFLGVDISTEVVSFCQKQGFATEQHDLHSFFHDRRNEFDAIVFNDIIEHLTKDVIVELLEKMFVALRPGGVLCIKTPNMSNWMTAAGGRYIDFTHEIGFTQESLSQVARLAGFSDVTVYGLAIYVFYENPLNYPAWLLSMLIQSYMLITTRLYGRKTTTIFSKDILVICKK</sequence>
<accession>A0A1F6MAB9</accession>
<dbReference type="InterPro" id="IPR029063">
    <property type="entry name" value="SAM-dependent_MTases_sf"/>
</dbReference>
<dbReference type="EMBL" id="MFQB01000012">
    <property type="protein sequence ID" value="OGH68564.1"/>
    <property type="molecule type" value="Genomic_DNA"/>
</dbReference>
<dbReference type="Gene3D" id="3.40.50.150">
    <property type="entry name" value="Vaccinia Virus protein VP39"/>
    <property type="match status" value="1"/>
</dbReference>
<dbReference type="Proteomes" id="UP000176282">
    <property type="component" value="Unassembled WGS sequence"/>
</dbReference>